<organism evidence="7 8">
    <name type="scientific">Dongia rigui</name>
    <dbReference type="NCBI Taxonomy" id="940149"/>
    <lineage>
        <taxon>Bacteria</taxon>
        <taxon>Pseudomonadati</taxon>
        <taxon>Pseudomonadota</taxon>
        <taxon>Alphaproteobacteria</taxon>
        <taxon>Rhodospirillales</taxon>
        <taxon>Dongiaceae</taxon>
        <taxon>Dongia</taxon>
    </lineage>
</organism>
<comment type="similarity">
    <text evidence="2">Belongs to the DNA repair enzymes AP/ExoA family.</text>
</comment>
<feature type="domain" description="Endonuclease/exonuclease/phosphatase" evidence="6">
    <location>
        <begin position="4"/>
        <end position="258"/>
    </location>
</feature>
<dbReference type="PROSITE" id="PS51435">
    <property type="entry name" value="AP_NUCLEASE_F1_4"/>
    <property type="match status" value="1"/>
</dbReference>
<keyword evidence="5" id="KW-0460">Magnesium</keyword>
<keyword evidence="4" id="KW-0378">Hydrolase</keyword>
<dbReference type="InterPro" id="IPR036691">
    <property type="entry name" value="Endo/exonu/phosph_ase_sf"/>
</dbReference>
<evidence type="ECO:0000313" key="7">
    <source>
        <dbReference type="EMBL" id="MDY0872025.1"/>
    </source>
</evidence>
<comment type="cofactor">
    <cofactor evidence="1">
        <name>Mg(2+)</name>
        <dbReference type="ChEBI" id="CHEBI:18420"/>
    </cofactor>
</comment>
<dbReference type="Pfam" id="PF03372">
    <property type="entry name" value="Exo_endo_phos"/>
    <property type="match status" value="1"/>
</dbReference>
<evidence type="ECO:0000259" key="6">
    <source>
        <dbReference type="Pfam" id="PF03372"/>
    </source>
</evidence>
<evidence type="ECO:0000256" key="2">
    <source>
        <dbReference type="ARBA" id="ARBA00007092"/>
    </source>
</evidence>
<evidence type="ECO:0000256" key="4">
    <source>
        <dbReference type="ARBA" id="ARBA00022801"/>
    </source>
</evidence>
<dbReference type="Proteomes" id="UP001271769">
    <property type="component" value="Unassembled WGS sequence"/>
</dbReference>
<evidence type="ECO:0000256" key="3">
    <source>
        <dbReference type="ARBA" id="ARBA00022723"/>
    </source>
</evidence>
<dbReference type="InterPro" id="IPR004808">
    <property type="entry name" value="AP_endonuc_1"/>
</dbReference>
<comment type="caution">
    <text evidence="7">The sequence shown here is derived from an EMBL/GenBank/DDBJ whole genome shotgun (WGS) entry which is preliminary data.</text>
</comment>
<dbReference type="SUPFAM" id="SSF56219">
    <property type="entry name" value="DNase I-like"/>
    <property type="match status" value="1"/>
</dbReference>
<evidence type="ECO:0000256" key="1">
    <source>
        <dbReference type="ARBA" id="ARBA00001946"/>
    </source>
</evidence>
<dbReference type="PANTHER" id="PTHR43250">
    <property type="entry name" value="EXODEOXYRIBONUCLEASE III"/>
    <property type="match status" value="1"/>
</dbReference>
<dbReference type="Gene3D" id="3.60.10.10">
    <property type="entry name" value="Endonuclease/exonuclease/phosphatase"/>
    <property type="match status" value="1"/>
</dbReference>
<dbReference type="EMBL" id="JAXCLX010000001">
    <property type="protein sequence ID" value="MDY0872025.1"/>
    <property type="molecule type" value="Genomic_DNA"/>
</dbReference>
<evidence type="ECO:0000256" key="5">
    <source>
        <dbReference type="ARBA" id="ARBA00022842"/>
    </source>
</evidence>
<dbReference type="PANTHER" id="PTHR43250:SF2">
    <property type="entry name" value="EXODEOXYRIBONUCLEASE III"/>
    <property type="match status" value="1"/>
</dbReference>
<keyword evidence="3" id="KW-0479">Metal-binding</keyword>
<protein>
    <submittedName>
        <fullName evidence="7">Exodeoxyribonuclease III</fullName>
    </submittedName>
</protein>
<name>A0ABU5DXM3_9PROT</name>
<reference evidence="7 8" key="1">
    <citation type="journal article" date="2013" name="Antonie Van Leeuwenhoek">
        <title>Dongia rigui sp. nov., isolated from freshwater of a large wetland in Korea.</title>
        <authorList>
            <person name="Baik K.S."/>
            <person name="Hwang Y.M."/>
            <person name="Choi J.S."/>
            <person name="Kwon J."/>
            <person name="Seong C.N."/>
        </authorList>
    </citation>
    <scope>NUCLEOTIDE SEQUENCE [LARGE SCALE GENOMIC DNA]</scope>
    <source>
        <strain evidence="7 8">04SU4-P</strain>
    </source>
</reference>
<dbReference type="InterPro" id="IPR037493">
    <property type="entry name" value="ExoIII-like"/>
</dbReference>
<gene>
    <name evidence="7" type="ORF">SMD31_08825</name>
</gene>
<proteinExistence type="inferred from homology"/>
<evidence type="ECO:0000313" key="8">
    <source>
        <dbReference type="Proteomes" id="UP001271769"/>
    </source>
</evidence>
<dbReference type="RefSeq" id="WP_320500444.1">
    <property type="nucleotide sequence ID" value="NZ_JAXCLX010000001.1"/>
</dbReference>
<dbReference type="InterPro" id="IPR005135">
    <property type="entry name" value="Endo/exonuclease/phosphatase"/>
</dbReference>
<dbReference type="NCBIfam" id="TIGR00633">
    <property type="entry name" value="xth"/>
    <property type="match status" value="1"/>
</dbReference>
<keyword evidence="8" id="KW-1185">Reference proteome</keyword>
<accession>A0ABU5DXM3</accession>
<sequence length="266" mass="29955">MRIATWNINSLRLRIDLLRRLVQQEGCDVICLQEIKVEDGLFPLEAVKALGYPYIRFHGMKGYNGVAILSKIPFTVMDPKDWCLKGDARHAHVVLDGDVELHNFYIPAGGDIPDPEENVKFAHKLQFLDELTAHFAAGAKAGASAKGKAIMVGDLNIAPLEDDVWSHKQLLSVVSHTPIEVEKLTAVQKAGKWVDAVRQITPAPTKLFSWWSYRSADWTRNDRGRRLDHVWVTPAISKRVRHATILKDMRGWTQPSDHVAVIVDID</sequence>